<sequence>MKSNSRLSSNSSSRSPKKSPHRSTTSSIASRRPISQAGRALKFSRQSEFSELANFTPEPPVDIQYNEINEKFNVLKARILSLNGAKSDIDDSISATVFSSQKVLVQISEFSNALQKLLGDLSQLFTRAVVRKDNNEIQSTTEQASEAFKNLENLFCEVRKLQSTFLQQTISKIQYPKYNISIFADFNNSVEELNHVYLSNIWEMCNLSVSEKINSSYFIFRPIFINRMKNIENEIKNLALETVTLINKIKYAPTKNDNFEGDDDLQIEIKTEELQKLAIKNYGNVIRPLILSGLQNIFPPLRSFWTIDSSTNQPIEVENNENNNEDQSPENDDDYNRLILPSQLFSGRLEHLNTLSGFLENLKIEEGFGEEEEEEEEAGFFEKEPLHPLIPYLENLLTDVFDDLVEATRCFWALSSKLKRDEALPIFAKSMIDVLQSRADNNDNTLKLTTVASIFKLAVTINDENTSSEVGKVLIHIISNKMHFLQKLRHSEIIFISSEAPEFFFSNDDDDEIDSETAQINKNKLRKIYNDKFAKLKETAAQISESLFICQETVFLYHRNAPVQSNVPANPDNSQNGENIPAEGENQGENDQQKNIEELFANFSKFDLQFNVTAHDHLANLQKYLIDIFANVLINQSPSKDVESMSEDARSVVSLSARKAAKNKVTRKKVEQNLTIAEKMQVQFTREAIARTYEEIFSSLRSLITVAIRNLDADSAEKMNKELRNMNTEYLGQLEELRKARVEEMDVKGTKEIEATMSTAQVDTNNLIIKCLEESLADVLEQTLENYQTNIQAIEDDYQVQEEISKKDFDKRFKQLERNEHMDSLVLLEKQLKIELMREEQRPIAALNDRQALIKQLLNAKEYEAAEKEKKKLEKETQAERAERKKIITMKYERLKKQKINQQYRALNNLDNSFQVKSEKYKQDKERKLQEQKNMLASSIRASQQRILLFGTRLLQNDAKMRKELSIRFDKIVNSTMKEHGMQDILQSKK</sequence>
<organism evidence="3 4">
    <name type="scientific">Tritrichomonas foetus</name>
    <dbReference type="NCBI Taxonomy" id="1144522"/>
    <lineage>
        <taxon>Eukaryota</taxon>
        <taxon>Metamonada</taxon>
        <taxon>Parabasalia</taxon>
        <taxon>Tritrichomonadida</taxon>
        <taxon>Tritrichomonadidae</taxon>
        <taxon>Tritrichomonas</taxon>
    </lineage>
</organism>
<evidence type="ECO:0000313" key="4">
    <source>
        <dbReference type="Proteomes" id="UP000179807"/>
    </source>
</evidence>
<accession>A0A1J4KHU3</accession>
<evidence type="ECO:0000256" key="2">
    <source>
        <dbReference type="SAM" id="MobiDB-lite"/>
    </source>
</evidence>
<gene>
    <name evidence="3" type="ORF">TRFO_21960</name>
</gene>
<comment type="caution">
    <text evidence="3">The sequence shown here is derived from an EMBL/GenBank/DDBJ whole genome shotgun (WGS) entry which is preliminary data.</text>
</comment>
<protein>
    <submittedName>
        <fullName evidence="3">Uncharacterized protein</fullName>
    </submittedName>
</protein>
<feature type="compositionally biased region" description="Polar residues" evidence="2">
    <location>
        <begin position="565"/>
        <end position="578"/>
    </location>
</feature>
<feature type="coiled-coil region" evidence="1">
    <location>
        <begin position="856"/>
        <end position="885"/>
    </location>
</feature>
<keyword evidence="4" id="KW-1185">Reference proteome</keyword>
<feature type="compositionally biased region" description="Acidic residues" evidence="2">
    <location>
        <begin position="323"/>
        <end position="333"/>
    </location>
</feature>
<name>A0A1J4KHU3_9EUKA</name>
<dbReference type="Proteomes" id="UP000179807">
    <property type="component" value="Unassembled WGS sequence"/>
</dbReference>
<dbReference type="GeneID" id="94836992"/>
<feature type="compositionally biased region" description="Low complexity" evidence="2">
    <location>
        <begin position="1"/>
        <end position="14"/>
    </location>
</feature>
<dbReference type="EMBL" id="MLAK01000645">
    <property type="protein sequence ID" value="OHT09222.1"/>
    <property type="molecule type" value="Genomic_DNA"/>
</dbReference>
<keyword evidence="1" id="KW-0175">Coiled coil</keyword>
<dbReference type="VEuPathDB" id="TrichDB:TRFO_21960"/>
<feature type="coiled-coil region" evidence="1">
    <location>
        <begin position="713"/>
        <end position="740"/>
    </location>
</feature>
<feature type="region of interest" description="Disordered" evidence="2">
    <location>
        <begin position="565"/>
        <end position="589"/>
    </location>
</feature>
<dbReference type="AlphaFoldDB" id="A0A1J4KHU3"/>
<reference evidence="3" key="1">
    <citation type="submission" date="2016-10" db="EMBL/GenBank/DDBJ databases">
        <authorList>
            <person name="Benchimol M."/>
            <person name="Almeida L.G."/>
            <person name="Vasconcelos A.T."/>
            <person name="Perreira-Neves A."/>
            <person name="Rosa I.A."/>
            <person name="Tasca T."/>
            <person name="Bogo M.R."/>
            <person name="de Souza W."/>
        </authorList>
    </citation>
    <scope>NUCLEOTIDE SEQUENCE [LARGE SCALE GENOMIC DNA]</scope>
    <source>
        <strain evidence="3">K</strain>
    </source>
</reference>
<feature type="region of interest" description="Disordered" evidence="2">
    <location>
        <begin position="315"/>
        <end position="334"/>
    </location>
</feature>
<feature type="region of interest" description="Disordered" evidence="2">
    <location>
        <begin position="1"/>
        <end position="36"/>
    </location>
</feature>
<feature type="coiled-coil region" evidence="1">
    <location>
        <begin position="777"/>
        <end position="804"/>
    </location>
</feature>
<evidence type="ECO:0000256" key="1">
    <source>
        <dbReference type="SAM" id="Coils"/>
    </source>
</evidence>
<proteinExistence type="predicted"/>
<dbReference type="RefSeq" id="XP_068362358.1">
    <property type="nucleotide sequence ID" value="XM_068502288.1"/>
</dbReference>
<evidence type="ECO:0000313" key="3">
    <source>
        <dbReference type="EMBL" id="OHT09222.1"/>
    </source>
</evidence>